<keyword evidence="3 7" id="KW-0347">Helicase</keyword>
<dbReference type="InterPro" id="IPR014001">
    <property type="entry name" value="Helicase_ATP-bd"/>
</dbReference>
<dbReference type="SUPFAM" id="SSF52540">
    <property type="entry name" value="P-loop containing nucleoside triphosphate hydrolases"/>
    <property type="match status" value="1"/>
</dbReference>
<dbReference type="PROSITE" id="PS51194">
    <property type="entry name" value="HELICASE_CTER"/>
    <property type="match status" value="1"/>
</dbReference>
<evidence type="ECO:0000256" key="5">
    <source>
        <dbReference type="ARBA" id="ARBA00022884"/>
    </source>
</evidence>
<dbReference type="PROSITE" id="PS51192">
    <property type="entry name" value="HELICASE_ATP_BIND_1"/>
    <property type="match status" value="1"/>
</dbReference>
<evidence type="ECO:0000259" key="10">
    <source>
        <dbReference type="PROSITE" id="PS51192"/>
    </source>
</evidence>
<dbReference type="Pfam" id="PF00271">
    <property type="entry name" value="Helicase_C"/>
    <property type="match status" value="1"/>
</dbReference>
<sequence length="442" mass="49554">MKPTAAEFVPGSKKEAVDEKENTASTFEEESRLVGEDTRLLVTAENRLLAATSFETMGLDPRFVKALYTEMGFNRPSLIQAQAIPYILSQPRRHLIAQAQNGSGKTVCFALGSLAYVNEAVPAPQVLVIAHVRELILQIGEVFNHLCKYTSITTTYLMKGYHYDPNAQVVIASVGSLRAALMNQAFNYTNLVCLVIDEADEVLNNTTFAQDIVSVTKMFRGLHLPVQILLFSATFDEKVLRFTRKIAPGAVLIQKAPAELKLDTVHLFAVKAQGFEEKCQVLDRMYQLMDVCQTCVFVNRQETADRLGEAMRGLKHEVGVIRGGDMEKKERVRILNEFKEGRIKVLICTDLLSRGIDILDVSLVVNFDIPKKGENMDCETFLHRSGRTGRMGRKGVSITFYESELEDMPKLKEVEAKYNMPITPLSMKDVETFEKTVKDALK</sequence>
<dbReference type="AlphaFoldDB" id="A0A196SDX2"/>
<dbReference type="InterPro" id="IPR001650">
    <property type="entry name" value="Helicase_C-like"/>
</dbReference>
<protein>
    <recommendedName>
        <fullName evidence="8">ATP-dependent RNA helicase</fullName>
        <ecNumber evidence="8">3.6.4.13</ecNumber>
    </recommendedName>
</protein>
<dbReference type="GO" id="GO:0016787">
    <property type="term" value="F:hydrolase activity"/>
    <property type="evidence" value="ECO:0007669"/>
    <property type="project" value="UniProtKB-KW"/>
</dbReference>
<gene>
    <name evidence="13" type="ORF">AV274_3824</name>
</gene>
<evidence type="ECO:0000313" key="14">
    <source>
        <dbReference type="Proteomes" id="UP000078348"/>
    </source>
</evidence>
<comment type="catalytic activity">
    <reaction evidence="8">
        <text>ATP + H2O = ADP + phosphate + H(+)</text>
        <dbReference type="Rhea" id="RHEA:13065"/>
        <dbReference type="ChEBI" id="CHEBI:15377"/>
        <dbReference type="ChEBI" id="CHEBI:15378"/>
        <dbReference type="ChEBI" id="CHEBI:30616"/>
        <dbReference type="ChEBI" id="CHEBI:43474"/>
        <dbReference type="ChEBI" id="CHEBI:456216"/>
        <dbReference type="EC" id="3.6.4.13"/>
    </reaction>
</comment>
<dbReference type="GO" id="GO:0003723">
    <property type="term" value="F:RNA binding"/>
    <property type="evidence" value="ECO:0007669"/>
    <property type="project" value="UniProtKB-UniRule"/>
</dbReference>
<proteinExistence type="inferred from homology"/>
<comment type="caution">
    <text evidence="13">The sequence shown here is derived from an EMBL/GenBank/DDBJ whole genome shotgun (WGS) entry which is preliminary data.</text>
</comment>
<evidence type="ECO:0000256" key="1">
    <source>
        <dbReference type="ARBA" id="ARBA00022741"/>
    </source>
</evidence>
<evidence type="ECO:0000259" key="11">
    <source>
        <dbReference type="PROSITE" id="PS51194"/>
    </source>
</evidence>
<dbReference type="InterPro" id="IPR011545">
    <property type="entry name" value="DEAD/DEAH_box_helicase_dom"/>
</dbReference>
<keyword evidence="4 7" id="KW-0067">ATP-binding</keyword>
<feature type="region of interest" description="Disordered" evidence="9">
    <location>
        <begin position="1"/>
        <end position="29"/>
    </location>
</feature>
<feature type="domain" description="Helicase ATP-binding" evidence="10">
    <location>
        <begin position="86"/>
        <end position="253"/>
    </location>
</feature>
<name>A0A196SDX2_BLAHN</name>
<dbReference type="PANTHER" id="PTHR24031">
    <property type="entry name" value="RNA HELICASE"/>
    <property type="match status" value="1"/>
</dbReference>
<keyword evidence="1 7" id="KW-0547">Nucleotide-binding</keyword>
<evidence type="ECO:0000256" key="4">
    <source>
        <dbReference type="ARBA" id="ARBA00022840"/>
    </source>
</evidence>
<dbReference type="OrthoDB" id="10265785at2759"/>
<dbReference type="GO" id="GO:0003724">
    <property type="term" value="F:RNA helicase activity"/>
    <property type="evidence" value="ECO:0007669"/>
    <property type="project" value="UniProtKB-EC"/>
</dbReference>
<evidence type="ECO:0000256" key="2">
    <source>
        <dbReference type="ARBA" id="ARBA00022801"/>
    </source>
</evidence>
<comment type="function">
    <text evidence="8">RNA helicase.</text>
</comment>
<dbReference type="Pfam" id="PF00270">
    <property type="entry name" value="DEAD"/>
    <property type="match status" value="1"/>
</dbReference>
<organism evidence="13 14">
    <name type="scientific">Blastocystis sp. subtype 1 (strain ATCC 50177 / NandII)</name>
    <dbReference type="NCBI Taxonomy" id="478820"/>
    <lineage>
        <taxon>Eukaryota</taxon>
        <taxon>Sar</taxon>
        <taxon>Stramenopiles</taxon>
        <taxon>Bigyra</taxon>
        <taxon>Opalozoa</taxon>
        <taxon>Opalinata</taxon>
        <taxon>Blastocystidae</taxon>
        <taxon>Blastocystis</taxon>
    </lineage>
</organism>
<dbReference type="EC" id="3.6.4.13" evidence="8"/>
<dbReference type="PROSITE" id="PS00039">
    <property type="entry name" value="DEAD_ATP_HELICASE"/>
    <property type="match status" value="1"/>
</dbReference>
<dbReference type="Proteomes" id="UP000078348">
    <property type="component" value="Unassembled WGS sequence"/>
</dbReference>
<keyword evidence="14" id="KW-1185">Reference proteome</keyword>
<feature type="domain" description="Helicase C-terminal" evidence="11">
    <location>
        <begin position="284"/>
        <end position="431"/>
    </location>
</feature>
<keyword evidence="5 8" id="KW-0694">RNA-binding</keyword>
<comment type="similarity">
    <text evidence="7">Belongs to the DEAD box helicase family.</text>
</comment>
<evidence type="ECO:0000256" key="6">
    <source>
        <dbReference type="PROSITE-ProRule" id="PRU00552"/>
    </source>
</evidence>
<dbReference type="InterPro" id="IPR000629">
    <property type="entry name" value="RNA-helicase_DEAD-box_CS"/>
</dbReference>
<reference evidence="13 14" key="1">
    <citation type="submission" date="2016-05" db="EMBL/GenBank/DDBJ databases">
        <title>Nuclear genome of Blastocystis sp. subtype 1 NandII.</title>
        <authorList>
            <person name="Gentekaki E."/>
            <person name="Curtis B."/>
            <person name="Stairs C."/>
            <person name="Eme L."/>
            <person name="Herman E."/>
            <person name="Klimes V."/>
            <person name="Arias M.C."/>
            <person name="Elias M."/>
            <person name="Hilliou F."/>
            <person name="Klute M."/>
            <person name="Malik S.-B."/>
            <person name="Pightling A."/>
            <person name="Rachubinski R."/>
            <person name="Salas D."/>
            <person name="Schlacht A."/>
            <person name="Suga H."/>
            <person name="Archibald J."/>
            <person name="Ball S.G."/>
            <person name="Clark G."/>
            <person name="Dacks J."/>
            <person name="Van Der Giezen M."/>
            <person name="Tsaousis A."/>
            <person name="Roger A."/>
        </authorList>
    </citation>
    <scope>NUCLEOTIDE SEQUENCE [LARGE SCALE GENOMIC DNA]</scope>
    <source>
        <strain evidence="14">ATCC 50177 / NandII</strain>
    </source>
</reference>
<evidence type="ECO:0000256" key="8">
    <source>
        <dbReference type="RuleBase" id="RU365068"/>
    </source>
</evidence>
<dbReference type="SMART" id="SM00490">
    <property type="entry name" value="HELICc"/>
    <property type="match status" value="1"/>
</dbReference>
<feature type="domain" description="DEAD-box RNA helicase Q" evidence="12">
    <location>
        <begin position="52"/>
        <end position="81"/>
    </location>
</feature>
<evidence type="ECO:0000256" key="7">
    <source>
        <dbReference type="RuleBase" id="RU000492"/>
    </source>
</evidence>
<dbReference type="STRING" id="478820.A0A196SDX2"/>
<evidence type="ECO:0000256" key="3">
    <source>
        <dbReference type="ARBA" id="ARBA00022806"/>
    </source>
</evidence>
<evidence type="ECO:0000256" key="9">
    <source>
        <dbReference type="SAM" id="MobiDB-lite"/>
    </source>
</evidence>
<feature type="short sequence motif" description="Q motif" evidence="6">
    <location>
        <begin position="52"/>
        <end position="81"/>
    </location>
</feature>
<dbReference type="EMBL" id="LXWW01000238">
    <property type="protein sequence ID" value="OAO14521.1"/>
    <property type="molecule type" value="Genomic_DNA"/>
</dbReference>
<evidence type="ECO:0000259" key="12">
    <source>
        <dbReference type="PROSITE" id="PS51195"/>
    </source>
</evidence>
<dbReference type="SMART" id="SM00487">
    <property type="entry name" value="DEXDc"/>
    <property type="match status" value="1"/>
</dbReference>
<dbReference type="Gene3D" id="3.40.50.300">
    <property type="entry name" value="P-loop containing nucleotide triphosphate hydrolases"/>
    <property type="match status" value="2"/>
</dbReference>
<accession>A0A196SDX2</accession>
<dbReference type="CDD" id="cd18787">
    <property type="entry name" value="SF2_C_DEAD"/>
    <property type="match status" value="1"/>
</dbReference>
<dbReference type="InterPro" id="IPR027417">
    <property type="entry name" value="P-loop_NTPase"/>
</dbReference>
<keyword evidence="2 7" id="KW-0378">Hydrolase</keyword>
<feature type="compositionally biased region" description="Basic and acidic residues" evidence="9">
    <location>
        <begin position="12"/>
        <end position="22"/>
    </location>
</feature>
<comment type="domain">
    <text evidence="8">The Q motif is unique to and characteristic of the DEAD box family of RNA helicases and controls ATP binding and hydrolysis.</text>
</comment>
<dbReference type="InterPro" id="IPR014014">
    <property type="entry name" value="RNA_helicase_DEAD_Q_motif"/>
</dbReference>
<evidence type="ECO:0000313" key="13">
    <source>
        <dbReference type="EMBL" id="OAO14521.1"/>
    </source>
</evidence>
<dbReference type="GO" id="GO:0005524">
    <property type="term" value="F:ATP binding"/>
    <property type="evidence" value="ECO:0007669"/>
    <property type="project" value="UniProtKB-UniRule"/>
</dbReference>
<dbReference type="PROSITE" id="PS51195">
    <property type="entry name" value="Q_MOTIF"/>
    <property type="match status" value="1"/>
</dbReference>